<dbReference type="Gene3D" id="3.20.20.100">
    <property type="entry name" value="NADP-dependent oxidoreductase domain"/>
    <property type="match status" value="1"/>
</dbReference>
<reference evidence="3" key="1">
    <citation type="journal article" date="2019" name="Int. J. Syst. Evol. Microbiol.">
        <title>The Global Catalogue of Microorganisms (GCM) 10K type strain sequencing project: providing services to taxonomists for standard genome sequencing and annotation.</title>
        <authorList>
            <consortium name="The Broad Institute Genomics Platform"/>
            <consortium name="The Broad Institute Genome Sequencing Center for Infectious Disease"/>
            <person name="Wu L."/>
            <person name="Ma J."/>
        </authorList>
    </citation>
    <scope>NUCLEOTIDE SEQUENCE [LARGE SCALE GENOMIC DNA]</scope>
    <source>
        <strain evidence="3">JCM 17137</strain>
    </source>
</reference>
<name>A0ABP7FTC5_9ACTN</name>
<dbReference type="Proteomes" id="UP001500908">
    <property type="component" value="Unassembled WGS sequence"/>
</dbReference>
<accession>A0ABP7FTC5</accession>
<evidence type="ECO:0000259" key="1">
    <source>
        <dbReference type="Pfam" id="PF00248"/>
    </source>
</evidence>
<organism evidence="2 3">
    <name type="scientific">Salinactinospora qingdaonensis</name>
    <dbReference type="NCBI Taxonomy" id="702744"/>
    <lineage>
        <taxon>Bacteria</taxon>
        <taxon>Bacillati</taxon>
        <taxon>Actinomycetota</taxon>
        <taxon>Actinomycetes</taxon>
        <taxon>Streptosporangiales</taxon>
        <taxon>Nocardiopsidaceae</taxon>
        <taxon>Salinactinospora</taxon>
    </lineage>
</organism>
<dbReference type="InterPro" id="IPR023210">
    <property type="entry name" value="NADP_OxRdtase_dom"/>
</dbReference>
<evidence type="ECO:0000313" key="2">
    <source>
        <dbReference type="EMBL" id="GAA3746671.1"/>
    </source>
</evidence>
<sequence>MRGTDSGVVLGLYRSRCKRRLLEDALSLGVRKIDTSYNYHGFRAHEILSKRAGDLLGDFDISTKVGFFRTSNGFEHSLSPSRLRQAVEEAVEQLGIPPAVIFLHNPEHTLTGLNPAYGQALLAAACTSLEEAASDGLCQSWGIASWNPIPLLRLFTDRYNSTLPAPKILMLRSGLTVNAATLAAGEALTQNFALTPEARWGMSPFGGSSTDPIWHQIDTRIFLPPSERDCSYLQAAFRVSFHLPNVSRVAVGTDRTDHLHELLAATERSVNAAAVTRYRHLLSKRKTRNLSQ</sequence>
<feature type="domain" description="NADP-dependent oxidoreductase" evidence="1">
    <location>
        <begin position="19"/>
        <end position="147"/>
    </location>
</feature>
<dbReference type="Pfam" id="PF00248">
    <property type="entry name" value="Aldo_ket_red"/>
    <property type="match status" value="1"/>
</dbReference>
<dbReference type="InterPro" id="IPR036812">
    <property type="entry name" value="NAD(P)_OxRdtase_dom_sf"/>
</dbReference>
<comment type="caution">
    <text evidence="2">The sequence shown here is derived from an EMBL/GenBank/DDBJ whole genome shotgun (WGS) entry which is preliminary data.</text>
</comment>
<proteinExistence type="predicted"/>
<dbReference type="EMBL" id="BAABDD010000011">
    <property type="protein sequence ID" value="GAA3746671.1"/>
    <property type="molecule type" value="Genomic_DNA"/>
</dbReference>
<gene>
    <name evidence="2" type="ORF">GCM10022402_27720</name>
</gene>
<protein>
    <recommendedName>
        <fullName evidence="1">NADP-dependent oxidoreductase domain-containing protein</fullName>
    </recommendedName>
</protein>
<dbReference type="SUPFAM" id="SSF51430">
    <property type="entry name" value="NAD(P)-linked oxidoreductase"/>
    <property type="match status" value="1"/>
</dbReference>
<keyword evidence="3" id="KW-1185">Reference proteome</keyword>
<evidence type="ECO:0000313" key="3">
    <source>
        <dbReference type="Proteomes" id="UP001500908"/>
    </source>
</evidence>